<protein>
    <submittedName>
        <fullName evidence="2">Uncharacterized protein</fullName>
    </submittedName>
</protein>
<keyword evidence="1" id="KW-0812">Transmembrane</keyword>
<feature type="transmembrane region" description="Helical" evidence="1">
    <location>
        <begin position="54"/>
        <end position="77"/>
    </location>
</feature>
<feature type="transmembrane region" description="Helical" evidence="1">
    <location>
        <begin position="29"/>
        <end position="48"/>
    </location>
</feature>
<sequence>MYAQFTIAKRLPEVKNALRLQKCLILGNYMMLISLIIILLCITATFVLNDYVAMFWQIFAHINTIIFAGALKLGYVLRCIALYGFGRKDF</sequence>
<evidence type="ECO:0000313" key="2">
    <source>
        <dbReference type="EMBL" id="SEL89171.1"/>
    </source>
</evidence>
<dbReference type="EMBL" id="FOBI01000030">
    <property type="protein sequence ID" value="SEL89171.1"/>
    <property type="molecule type" value="Genomic_DNA"/>
</dbReference>
<dbReference type="AlphaFoldDB" id="A0A1H7TWP5"/>
<evidence type="ECO:0000313" key="3">
    <source>
        <dbReference type="Proteomes" id="UP000199297"/>
    </source>
</evidence>
<reference evidence="3" key="1">
    <citation type="submission" date="2016-10" db="EMBL/GenBank/DDBJ databases">
        <authorList>
            <person name="Varghese N."/>
            <person name="Submissions S."/>
        </authorList>
    </citation>
    <scope>NUCLEOTIDE SEQUENCE [LARGE SCALE GENOMIC DNA]</scope>
    <source>
        <strain evidence="3">CGMCC 1.9127</strain>
    </source>
</reference>
<dbReference type="STRING" id="641665.GCA_002104455_00946"/>
<dbReference type="Proteomes" id="UP000199297">
    <property type="component" value="Unassembled WGS sequence"/>
</dbReference>
<evidence type="ECO:0000256" key="1">
    <source>
        <dbReference type="SAM" id="Phobius"/>
    </source>
</evidence>
<keyword evidence="1" id="KW-1133">Transmembrane helix</keyword>
<dbReference type="RefSeq" id="WP_085285341.1">
    <property type="nucleotide sequence ID" value="NZ_FOBI01000030.1"/>
</dbReference>
<keyword evidence="1" id="KW-0472">Membrane</keyword>
<gene>
    <name evidence="2" type="ORF">SAMN05216262_1304</name>
</gene>
<proteinExistence type="predicted"/>
<keyword evidence="3" id="KW-1185">Reference proteome</keyword>
<accession>A0A1H7TWP5</accession>
<organism evidence="2 3">
    <name type="scientific">Colwellia chukchiensis</name>
    <dbReference type="NCBI Taxonomy" id="641665"/>
    <lineage>
        <taxon>Bacteria</taxon>
        <taxon>Pseudomonadati</taxon>
        <taxon>Pseudomonadota</taxon>
        <taxon>Gammaproteobacteria</taxon>
        <taxon>Alteromonadales</taxon>
        <taxon>Colwelliaceae</taxon>
        <taxon>Colwellia</taxon>
    </lineage>
</organism>
<dbReference type="OrthoDB" id="6305308at2"/>
<name>A0A1H7TWP5_9GAMM</name>